<reference evidence="1 2" key="3">
    <citation type="journal article" date="2004" name="Trends Parasitol.">
        <title>The Anopheles gambiae genome: an update.</title>
        <authorList>
            <person name="Mongin E."/>
            <person name="Louis C."/>
            <person name="Holt R.A."/>
            <person name="Birney E."/>
            <person name="Collins F.H."/>
        </authorList>
    </citation>
    <scope>NUCLEOTIDE SEQUENCE</scope>
    <source>
        <strain evidence="1 2">PEST</strain>
    </source>
</reference>
<gene>
    <name evidence="2" type="primary">1278944</name>
    <name evidence="1" type="ORF">AgaP_AGAP009582</name>
</gene>
<dbReference type="HOGENOM" id="CLU_1954113_0_0_1"/>
<dbReference type="PaxDb" id="7165-AGAP009582-PA"/>
<evidence type="ECO:0000313" key="1">
    <source>
        <dbReference type="EMBL" id="EAA43458.1"/>
    </source>
</evidence>
<protein>
    <submittedName>
        <fullName evidence="1">AGAP009582-PA</fullName>
    </submittedName>
</protein>
<dbReference type="EMBL" id="AAAB01008980">
    <property type="protein sequence ID" value="EAA43458.1"/>
    <property type="molecule type" value="Genomic_DNA"/>
</dbReference>
<reference evidence="2" key="6">
    <citation type="submission" date="2020-05" db="UniProtKB">
        <authorList>
            <consortium name="EnsemblMetazoa"/>
        </authorList>
    </citation>
    <scope>IDENTIFICATION</scope>
    <source>
        <strain evidence="2">PEST</strain>
    </source>
</reference>
<organism evidence="1">
    <name type="scientific">Anopheles gambiae</name>
    <name type="common">African malaria mosquito</name>
    <dbReference type="NCBI Taxonomy" id="7165"/>
    <lineage>
        <taxon>Eukaryota</taxon>
        <taxon>Metazoa</taxon>
        <taxon>Ecdysozoa</taxon>
        <taxon>Arthropoda</taxon>
        <taxon>Hexapoda</taxon>
        <taxon>Insecta</taxon>
        <taxon>Pterygota</taxon>
        <taxon>Neoptera</taxon>
        <taxon>Endopterygota</taxon>
        <taxon>Diptera</taxon>
        <taxon>Nematocera</taxon>
        <taxon>Culicoidea</taxon>
        <taxon>Culicidae</taxon>
        <taxon>Anophelinae</taxon>
        <taxon>Anopheles</taxon>
    </lineage>
</organism>
<dbReference type="Proteomes" id="UP000007062">
    <property type="component" value="Chromosome 3R"/>
</dbReference>
<reference evidence="1 3" key="1">
    <citation type="journal article" date="2002" name="Science">
        <title>The genome sequence of the malaria mosquito Anopheles gambiae.</title>
        <authorList>
            <person name="Holt R.A."/>
            <person name="Subramanian G.M."/>
            <person name="Halpern A."/>
            <person name="Sutton G.G."/>
            <person name="Charlab R."/>
            <person name="Nusskern D.R."/>
            <person name="Wincker P."/>
            <person name="Clark A.G."/>
            <person name="Ribeiro J.M."/>
            <person name="Wides R."/>
            <person name="Salzberg S.L."/>
            <person name="Loftus B."/>
            <person name="Yandell M."/>
            <person name="Majoros W.H."/>
            <person name="Rusch D.B."/>
            <person name="Lai Z."/>
            <person name="Kraft C.L."/>
            <person name="Abril J.F."/>
            <person name="Anthouard V."/>
            <person name="Arensburger P."/>
            <person name="Atkinson P.W."/>
            <person name="Baden H."/>
            <person name="de Berardinis V."/>
            <person name="Baldwin D."/>
            <person name="Benes V."/>
            <person name="Biedler J."/>
            <person name="Blass C."/>
            <person name="Bolanos R."/>
            <person name="Boscus D."/>
            <person name="Barnstead M."/>
            <person name="Cai S."/>
            <person name="Center A."/>
            <person name="Chaturverdi K."/>
            <person name="Christophides G.K."/>
            <person name="Chrystal M.A."/>
            <person name="Clamp M."/>
            <person name="Cravchik A."/>
            <person name="Curwen V."/>
            <person name="Dana A."/>
            <person name="Delcher A."/>
            <person name="Dew I."/>
            <person name="Evans C.A."/>
            <person name="Flanigan M."/>
            <person name="Grundschober-Freimoser A."/>
            <person name="Friedli L."/>
            <person name="Gu Z."/>
            <person name="Guan P."/>
            <person name="Guigo R."/>
            <person name="Hillenmeyer M.E."/>
            <person name="Hladun S.L."/>
            <person name="Hogan J.R."/>
            <person name="Hong Y.S."/>
            <person name="Hoover J."/>
            <person name="Jaillon O."/>
            <person name="Ke Z."/>
            <person name="Kodira C."/>
            <person name="Kokoza E."/>
            <person name="Koutsos A."/>
            <person name="Letunic I."/>
            <person name="Levitsky A."/>
            <person name="Liang Y."/>
            <person name="Lin J.J."/>
            <person name="Lobo N.F."/>
            <person name="Lopez J.R."/>
            <person name="Malek J.A."/>
            <person name="McIntosh T.C."/>
            <person name="Meister S."/>
            <person name="Miller J."/>
            <person name="Mobarry C."/>
            <person name="Mongin E."/>
            <person name="Murphy S.D."/>
            <person name="O'Brochta D.A."/>
            <person name="Pfannkoch C."/>
            <person name="Qi R."/>
            <person name="Regier M.A."/>
            <person name="Remington K."/>
            <person name="Shao H."/>
            <person name="Sharakhova M.V."/>
            <person name="Sitter C.D."/>
            <person name="Shetty J."/>
            <person name="Smith T.J."/>
            <person name="Strong R."/>
            <person name="Sun J."/>
            <person name="Thomasova D."/>
            <person name="Ton L.Q."/>
            <person name="Topalis P."/>
            <person name="Tu Z."/>
            <person name="Unger M.F."/>
            <person name="Walenz B."/>
            <person name="Wang A."/>
            <person name="Wang J."/>
            <person name="Wang M."/>
            <person name="Wang X."/>
            <person name="Woodford K.J."/>
            <person name="Wortman J.R."/>
            <person name="Wu M."/>
            <person name="Yao A."/>
            <person name="Zdobnov E.M."/>
            <person name="Zhang H."/>
            <person name="Zhao Q."/>
            <person name="Zhao S."/>
            <person name="Zhu S.C."/>
            <person name="Zhimulev I."/>
            <person name="Coluzzi M."/>
            <person name="della Torre A."/>
            <person name="Roth C.W."/>
            <person name="Louis C."/>
            <person name="Kalush F."/>
            <person name="Mural R.J."/>
            <person name="Myers E.W."/>
            <person name="Adams M.D."/>
            <person name="Smith H.O."/>
            <person name="Broder S."/>
            <person name="Gardner M.J."/>
            <person name="Fraser C.M."/>
            <person name="Birney E."/>
            <person name="Bork P."/>
            <person name="Brey P.T."/>
            <person name="Venter J.C."/>
            <person name="Weissenbach J."/>
            <person name="Kafatos F.C."/>
            <person name="Collins F.H."/>
            <person name="Hoffman S.L."/>
        </authorList>
    </citation>
    <scope>NUCLEOTIDE SEQUENCE [LARGE SCALE GENOMIC DNA]</scope>
    <source>
        <strain evidence="1 3">PEST</strain>
    </source>
</reference>
<accession>Q7PK96</accession>
<dbReference type="KEGG" id="aga:1278944"/>
<reference evidence="1" key="2">
    <citation type="submission" date="2002-03" db="EMBL/GenBank/DDBJ databases">
        <authorList>
            <consortium name="The Anopheles Genome Sequencing Consortium"/>
        </authorList>
    </citation>
    <scope>NUCLEOTIDE SEQUENCE</scope>
    <source>
        <strain evidence="1">PEST</strain>
    </source>
</reference>
<proteinExistence type="predicted"/>
<keyword evidence="3" id="KW-1185">Reference proteome</keyword>
<dbReference type="RefSeq" id="XP_318598.2">
    <property type="nucleotide sequence ID" value="XM_318598.3"/>
</dbReference>
<dbReference type="EnsemblMetazoa" id="AGAP009582-RA">
    <property type="protein sequence ID" value="AGAP009582-PA"/>
    <property type="gene ID" value="AGAP009582"/>
</dbReference>
<name>Q7PK96_ANOGA</name>
<dbReference type="VEuPathDB" id="VectorBase:AGAP009582"/>
<evidence type="ECO:0000313" key="2">
    <source>
        <dbReference type="EnsemblMetazoa" id="AGAP009582-PA"/>
    </source>
</evidence>
<sequence length="129" mass="14038">ASTGEQSNGVKTWERQKGFFCTNSPPCRVNRTVCVCVCWNCPTKSVYNAKKFKFRVQRLSVCISCEGFFTPTAANLCFTTAGFLPPCDGGVCVCLCLCASANIGISARTCVFVHSCEKRQEATSSPGRR</sequence>
<evidence type="ECO:0000313" key="3">
    <source>
        <dbReference type="Proteomes" id="UP000007062"/>
    </source>
</evidence>
<dbReference type="AlphaFoldDB" id="Q7PK96"/>
<reference evidence="1" key="4">
    <citation type="journal article" date="2007" name="Genome Biol.">
        <title>Update of the Anopheles gambiae PEST genome assembly.</title>
        <authorList>
            <person name="Sharakhova M.V."/>
            <person name="Hammond M.P."/>
            <person name="Lobo N.F."/>
            <person name="Krzywinski J."/>
            <person name="Unger M.F."/>
            <person name="Hillenmeyer M.E."/>
            <person name="Bruggner R.V."/>
            <person name="Birney E."/>
            <person name="Collins F.H."/>
        </authorList>
    </citation>
    <scope>NUCLEOTIDE SEQUENCE</scope>
    <source>
        <strain evidence="1">PEST</strain>
    </source>
</reference>
<feature type="non-terminal residue" evidence="1">
    <location>
        <position position="1"/>
    </location>
</feature>
<reference evidence="1" key="5">
    <citation type="submission" date="2011-05" db="EMBL/GenBank/DDBJ databases">
        <authorList>
            <consortium name="VectorBase"/>
        </authorList>
    </citation>
    <scope>NUCLEOTIDE SEQUENCE</scope>
    <source>
        <strain evidence="1">PEST</strain>
    </source>
</reference>